<gene>
    <name evidence="2" type="ORF">QOZ92_002279</name>
</gene>
<protein>
    <submittedName>
        <fullName evidence="2">Uncharacterized protein YjaZ</fullName>
    </submittedName>
</protein>
<comment type="caution">
    <text evidence="2">The sequence shown here is derived from an EMBL/GenBank/DDBJ whole genome shotgun (WGS) entry which is preliminary data.</text>
</comment>
<evidence type="ECO:0000313" key="3">
    <source>
        <dbReference type="Proteomes" id="UP001232584"/>
    </source>
</evidence>
<accession>A0ABU0N1W8</accession>
<keyword evidence="3" id="KW-1185">Reference proteome</keyword>
<organism evidence="2 3">
    <name type="scientific">Paraclostridium ghonii</name>
    <dbReference type="NCBI Taxonomy" id="29358"/>
    <lineage>
        <taxon>Bacteria</taxon>
        <taxon>Bacillati</taxon>
        <taxon>Bacillota</taxon>
        <taxon>Clostridia</taxon>
        <taxon>Peptostreptococcales</taxon>
        <taxon>Peptostreptococcaceae</taxon>
        <taxon>Paraclostridium</taxon>
    </lineage>
</organism>
<evidence type="ECO:0000259" key="1">
    <source>
        <dbReference type="Pfam" id="PF10026"/>
    </source>
</evidence>
<dbReference type="Pfam" id="PF10026">
    <property type="entry name" value="DUF2268"/>
    <property type="match status" value="1"/>
</dbReference>
<dbReference type="EMBL" id="JAUSWG010000009">
    <property type="protein sequence ID" value="MDQ0557161.1"/>
    <property type="molecule type" value="Genomic_DNA"/>
</dbReference>
<proteinExistence type="predicted"/>
<dbReference type="RefSeq" id="WP_307507867.1">
    <property type="nucleotide sequence ID" value="NZ_BAAACE010000012.1"/>
</dbReference>
<reference evidence="2 3" key="1">
    <citation type="submission" date="2023-07" db="EMBL/GenBank/DDBJ databases">
        <title>Genomic Encyclopedia of Type Strains, Phase IV (KMG-IV): sequencing the most valuable type-strain genomes for metagenomic binning, comparative biology and taxonomic classification.</title>
        <authorList>
            <person name="Goeker M."/>
        </authorList>
    </citation>
    <scope>NUCLEOTIDE SEQUENCE [LARGE SCALE GENOMIC DNA]</scope>
    <source>
        <strain evidence="2 3">DSM 15049</strain>
    </source>
</reference>
<sequence length="302" mass="34379">MKVTSIRSDMIYRRIINSPKDKRNDIYRYELMKPFEFKWKCVGIPLKCESEGGYDVISTSAMGGGYNPSEIDEKNILEVEKIRDDEFWGNCEESILNSLKGFEANGIKLPIQNYIFTILLNDPKNPISVINGDYCGDGGIPGYIIGTIIPNDLSLKMLPVALAHEVNHNVRWQFMQWGTDITLADMILSEGLAENFAALMFGEDKIGMWVKNNSINILENGIKLQIKENLYEKDFNKITSYLYGDEIASIRGIKSIGIPYCAGYSCGYELIKYYLEKTGKNIYEATITPTEEILKETEEFWS</sequence>
<feature type="domain" description="DUF2268" evidence="1">
    <location>
        <begin position="87"/>
        <end position="295"/>
    </location>
</feature>
<evidence type="ECO:0000313" key="2">
    <source>
        <dbReference type="EMBL" id="MDQ0557161.1"/>
    </source>
</evidence>
<name>A0ABU0N1W8_9FIRM</name>
<dbReference type="InterPro" id="IPR018728">
    <property type="entry name" value="DUF2268"/>
</dbReference>
<dbReference type="Proteomes" id="UP001232584">
    <property type="component" value="Unassembled WGS sequence"/>
</dbReference>